<dbReference type="Proteomes" id="UP000054164">
    <property type="component" value="Unassembled WGS sequence"/>
</dbReference>
<accession>A0A060N9I6</accession>
<name>A0A060N9I6_CLOBO</name>
<organism evidence="1">
    <name type="scientific">Clostridium botulinum B str. Osaka05</name>
    <dbReference type="NCBI Taxonomy" id="1407017"/>
    <lineage>
        <taxon>Bacteria</taxon>
        <taxon>Bacillati</taxon>
        <taxon>Bacillota</taxon>
        <taxon>Clostridia</taxon>
        <taxon>Eubacteriales</taxon>
        <taxon>Clostridiaceae</taxon>
        <taxon>Clostridium</taxon>
    </lineage>
</organism>
<protein>
    <submittedName>
        <fullName evidence="1">Uncharacterized protein</fullName>
    </submittedName>
</protein>
<sequence length="1072" mass="122307">MSTFSDTSPILIKKRKGDYTEPFKPITENLKIVHNIAILNEIPDNFRRVNIEGMIEKRTDFYNGNNNITKNEYIIDYKLGYVFFNEKVNDKTVKAEYLGTGVVLYPSSRIYDTGRKDVIVTIQEMIDGGRKAIEAYSTIDKTIEVAKDYYVKISTAIVEAKQINETLNITIVNGKNINDILNNSIKEATDIDNTLNKTIVNGTNKIAEMDDKLKEFEEISAKTSSTIETAKQTDEVLNKTILNGKNTDDVLNESIRKSTDIHNILNGSVIDGINKITEIDNKIKEINLNEENRVTEEVKRVDAEKIRESNELSRQQGHIKIQDTIDNFSICEEYNSDKEYKKLNRVTLNGSSYECIKDCQGILPTNTNNWICIAEKGKDGLGSGNMHTDDWDRDGDGIIDFANDSNKLGGKLANEYALKSEVSSNVNIKPFKNTAILEEESNRVKIGISEFNMQIDELLVHQNGIYIEKDKEYKISLDELYIEKISGNWNKDTVFNFVMYKGVKDKIEYEDGSLILNGSITFDKFNPDIQAKINDTSKQLKDNSIKIVEENSNVINLKDNVDGLCNVQIGGNTLINLLGSQGGENIVIDKTKNSINTTRVKRYNVNLTANKDYTLIIDILKATTPLYLYSLDIDNKFSYENNYLTNKEGRYIVKLNYNKIDIKSIFLYMQEDQFDADKILEFNNVMLLEGDWTNYNIRYFEGIKSVGELEDNKIEVFSLGKNLFDGELETNGIDSETGQNAPATNRIRSKNYIPVNPNLIYKLSNNKGYDWAIIYFYNAKKQYLSYNNKVIIKPTPETRYIRFAYVSEGSDLTTLVQLEEGIASTVYESYKIDKIDIPLKEPLRGLPNGVRDTINGYTITRRIGRYVITGEETWYQQINEDQGWIQFEDSIVFAIRPFSQYAADISENELTISNLERVNVARINKEGIYHAVGKGWDYLAIRLKKTTLETPNVIGLKVWLKNNPITVYYELAKPIIEKLPQPLMLRSFKNGNLIINSAIPSYIKAKYPTNISSRISTVEEANNTMLDSLGCAWRTLLILADRELNMKSIQALESNMNDDIKNKINEMIGVWK</sequence>
<proteinExistence type="predicted"/>
<reference evidence="1" key="1">
    <citation type="submission" date="2013-10" db="EMBL/GenBank/DDBJ databases">
        <title>Draft genome sequence of Clostridium botulinum type B strain Osaka05.</title>
        <authorList>
            <person name="Sakaguchi Y."/>
            <person name="Hosomi K."/>
            <person name="Uchiyama J."/>
            <person name="Ogura Y."/>
            <person name="Sakaguchi M."/>
            <person name="Kohda T."/>
            <person name="Mukamoto M."/>
            <person name="Misawa N."/>
            <person name="Matsuzaki S."/>
            <person name="Hayashi T."/>
            <person name="Kozaki S."/>
        </authorList>
    </citation>
    <scope>NUCLEOTIDE SEQUENCE</scope>
    <source>
        <strain evidence="1">Osaka05</strain>
    </source>
</reference>
<gene>
    <name evidence="1" type="ORF">CBO05P1_155</name>
</gene>
<dbReference type="AlphaFoldDB" id="A0A060N9I6"/>
<dbReference type="RefSeq" id="WP_030031949.1">
    <property type="nucleotide sequence ID" value="NZ_BA000058.1"/>
</dbReference>
<dbReference type="HOGENOM" id="CLU_287390_0_0_9"/>
<dbReference type="EMBL" id="BA000058">
    <property type="protein sequence ID" value="BAO04874.1"/>
    <property type="molecule type" value="Genomic_DNA"/>
</dbReference>
<evidence type="ECO:0000313" key="1">
    <source>
        <dbReference type="EMBL" id="BAO04874.1"/>
    </source>
</evidence>